<dbReference type="Proteomes" id="UP001168528">
    <property type="component" value="Unassembled WGS sequence"/>
</dbReference>
<dbReference type="InterPro" id="IPR013589">
    <property type="entry name" value="Bac_transglu_N"/>
</dbReference>
<dbReference type="RefSeq" id="WP_302038828.1">
    <property type="nucleotide sequence ID" value="NZ_JAUKPO010000009.1"/>
</dbReference>
<feature type="domain" description="Transglutaminase-like" evidence="1">
    <location>
        <begin position="173"/>
        <end position="238"/>
    </location>
</feature>
<evidence type="ECO:0000313" key="2">
    <source>
        <dbReference type="EMBL" id="MDO1448023.1"/>
    </source>
</evidence>
<keyword evidence="3" id="KW-1185">Reference proteome</keyword>
<protein>
    <submittedName>
        <fullName evidence="2">Transglutaminase family protein</fullName>
    </submittedName>
</protein>
<sequence length="290" mass="33208">MTAEYLIEYYTRNVYESPVTEALFEFIVTPASDSAQQLKEIKYGCSLPGQLFHHTNPFGFVATNLRTIKPFTEFEFSMIARVEKTYIAPKTYQPLSPEEELFLLASRVFIIDHYHFLEFTKYTTIIDEHANWIVYKQRRQPVFDFLQELNQYIYSRLEFDPEPTNVHTTASEVINLGKGVCQDYTHLFLAIARKNRIPCRYVSGYLNQGGNLTGAAVMHAWAEAFIPGLGWCGFDPTNNLLVDNNYIKAAYGTDYSDCSPMKGVLKTTGNHHTDYQVKVTQQATEPGSQQ</sequence>
<reference evidence="2" key="1">
    <citation type="submission" date="2023-07" db="EMBL/GenBank/DDBJ databases">
        <title>The genome sequence of Rhodocytophaga aerolata KACC 12507.</title>
        <authorList>
            <person name="Zhang X."/>
        </authorList>
    </citation>
    <scope>NUCLEOTIDE SEQUENCE</scope>
    <source>
        <strain evidence="2">KACC 12507</strain>
    </source>
</reference>
<dbReference type="SMART" id="SM00460">
    <property type="entry name" value="TGc"/>
    <property type="match status" value="1"/>
</dbReference>
<comment type="caution">
    <text evidence="2">The sequence shown here is derived from an EMBL/GenBank/DDBJ whole genome shotgun (WGS) entry which is preliminary data.</text>
</comment>
<name>A0ABT8R7E0_9BACT</name>
<organism evidence="2 3">
    <name type="scientific">Rhodocytophaga aerolata</name>
    <dbReference type="NCBI Taxonomy" id="455078"/>
    <lineage>
        <taxon>Bacteria</taxon>
        <taxon>Pseudomonadati</taxon>
        <taxon>Bacteroidota</taxon>
        <taxon>Cytophagia</taxon>
        <taxon>Cytophagales</taxon>
        <taxon>Rhodocytophagaceae</taxon>
        <taxon>Rhodocytophaga</taxon>
    </lineage>
</organism>
<accession>A0ABT8R7E0</accession>
<dbReference type="Pfam" id="PF01841">
    <property type="entry name" value="Transglut_core"/>
    <property type="match status" value="1"/>
</dbReference>
<dbReference type="SUPFAM" id="SSF54001">
    <property type="entry name" value="Cysteine proteinases"/>
    <property type="match status" value="1"/>
</dbReference>
<dbReference type="InterPro" id="IPR002931">
    <property type="entry name" value="Transglutaminase-like"/>
</dbReference>
<dbReference type="PANTHER" id="PTHR33490:SF6">
    <property type="entry name" value="SLL1049 PROTEIN"/>
    <property type="match status" value="1"/>
</dbReference>
<dbReference type="EMBL" id="JAUKPO010000009">
    <property type="protein sequence ID" value="MDO1448023.1"/>
    <property type="molecule type" value="Genomic_DNA"/>
</dbReference>
<dbReference type="InterPro" id="IPR038765">
    <property type="entry name" value="Papain-like_cys_pep_sf"/>
</dbReference>
<dbReference type="PANTHER" id="PTHR33490">
    <property type="entry name" value="BLR5614 PROTEIN-RELATED"/>
    <property type="match status" value="1"/>
</dbReference>
<gene>
    <name evidence="2" type="ORF">Q0590_17250</name>
</gene>
<evidence type="ECO:0000259" key="1">
    <source>
        <dbReference type="SMART" id="SM00460"/>
    </source>
</evidence>
<evidence type="ECO:0000313" key="3">
    <source>
        <dbReference type="Proteomes" id="UP001168528"/>
    </source>
</evidence>
<dbReference type="Pfam" id="PF08379">
    <property type="entry name" value="Bact_transglu_N"/>
    <property type="match status" value="1"/>
</dbReference>
<proteinExistence type="predicted"/>
<dbReference type="Gene3D" id="3.10.620.30">
    <property type="match status" value="1"/>
</dbReference>